<sequence>MTPKKRAKVEIIPDESLTAIHQVACMLMNISDVYYFLSYYYNDEVAVAGFGAHVQDQAVTRWHEAKKSLKYITGRGNKVCLPDIQRPEINNWDHLNCLTTALSMEKELTNVLQNLYSTAFNIGDTETLKFVREFIPKQNTNEELLGKEIAELKRRNEEAQM</sequence>
<dbReference type="InterPro" id="IPR001519">
    <property type="entry name" value="Ferritin"/>
</dbReference>
<dbReference type="PANTHER" id="PTHR11431">
    <property type="entry name" value="FERRITIN"/>
    <property type="match status" value="1"/>
</dbReference>
<name>A0ABM1AS38_MICOH</name>
<dbReference type="RefSeq" id="XP_013207262.1">
    <property type="nucleotide sequence ID" value="XM_013351808.2"/>
</dbReference>
<evidence type="ECO:0000256" key="4">
    <source>
        <dbReference type="ARBA" id="ARBA00023004"/>
    </source>
</evidence>
<dbReference type="InterPro" id="IPR008331">
    <property type="entry name" value="Ferritin_DPS_dom"/>
</dbReference>
<dbReference type="InterPro" id="IPR009040">
    <property type="entry name" value="Ferritin-like_diiron"/>
</dbReference>
<dbReference type="InterPro" id="IPR012347">
    <property type="entry name" value="Ferritin-like"/>
</dbReference>
<evidence type="ECO:0000313" key="8">
    <source>
        <dbReference type="RefSeq" id="XP_013207262.1"/>
    </source>
</evidence>
<evidence type="ECO:0000259" key="6">
    <source>
        <dbReference type="PROSITE" id="PS50905"/>
    </source>
</evidence>
<dbReference type="SUPFAM" id="SSF47240">
    <property type="entry name" value="Ferritin-like"/>
    <property type="match status" value="1"/>
</dbReference>
<dbReference type="GeneID" id="106144205"/>
<accession>A0ABM1AS38</accession>
<evidence type="ECO:0000256" key="1">
    <source>
        <dbReference type="ARBA" id="ARBA00007513"/>
    </source>
</evidence>
<evidence type="ECO:0000313" key="7">
    <source>
        <dbReference type="Proteomes" id="UP000694915"/>
    </source>
</evidence>
<evidence type="ECO:0000256" key="5">
    <source>
        <dbReference type="RuleBase" id="RU361145"/>
    </source>
</evidence>
<organism evidence="7 8">
    <name type="scientific">Microtus ochrogaster</name>
    <name type="common">Prairie vole</name>
    <dbReference type="NCBI Taxonomy" id="79684"/>
    <lineage>
        <taxon>Eukaryota</taxon>
        <taxon>Metazoa</taxon>
        <taxon>Chordata</taxon>
        <taxon>Craniata</taxon>
        <taxon>Vertebrata</taxon>
        <taxon>Euteleostomi</taxon>
        <taxon>Mammalia</taxon>
        <taxon>Eutheria</taxon>
        <taxon>Euarchontoglires</taxon>
        <taxon>Glires</taxon>
        <taxon>Rodentia</taxon>
        <taxon>Myomorpha</taxon>
        <taxon>Muroidea</taxon>
        <taxon>Cricetidae</taxon>
        <taxon>Arvicolinae</taxon>
        <taxon>Microtus</taxon>
    </lineage>
</organism>
<dbReference type="Proteomes" id="UP000694915">
    <property type="component" value="Chromosome 2"/>
</dbReference>
<dbReference type="Pfam" id="PF00210">
    <property type="entry name" value="Ferritin"/>
    <property type="match status" value="1"/>
</dbReference>
<protein>
    <recommendedName>
        <fullName evidence="5">Ferritin</fullName>
    </recommendedName>
</protein>
<dbReference type="PANTHER" id="PTHR11431:SF78">
    <property type="entry name" value="FERRITIN"/>
    <property type="match status" value="1"/>
</dbReference>
<keyword evidence="2 5" id="KW-0409">Iron storage</keyword>
<dbReference type="InterPro" id="IPR009078">
    <property type="entry name" value="Ferritin-like_SF"/>
</dbReference>
<evidence type="ECO:0000256" key="2">
    <source>
        <dbReference type="ARBA" id="ARBA00022434"/>
    </source>
</evidence>
<comment type="similarity">
    <text evidence="1 5">Belongs to the ferritin family.</text>
</comment>
<comment type="function">
    <text evidence="5">Stores iron in a soluble, non-toxic, readily available form. Important for iron homeostasis. Iron is taken up in the ferrous form and deposited as ferric hydroxides after oxidation.</text>
</comment>
<evidence type="ECO:0000256" key="3">
    <source>
        <dbReference type="ARBA" id="ARBA00022723"/>
    </source>
</evidence>
<feature type="domain" description="Ferritin-like diiron" evidence="6">
    <location>
        <begin position="10"/>
        <end position="156"/>
    </location>
</feature>
<dbReference type="Gene3D" id="1.20.1260.10">
    <property type="match status" value="1"/>
</dbReference>
<keyword evidence="7" id="KW-1185">Reference proteome</keyword>
<dbReference type="PROSITE" id="PS50905">
    <property type="entry name" value="FERRITIN_LIKE"/>
    <property type="match status" value="1"/>
</dbReference>
<keyword evidence="4 5" id="KW-0408">Iron</keyword>
<proteinExistence type="inferred from homology"/>
<gene>
    <name evidence="8" type="primary">LOC106144205</name>
</gene>
<keyword evidence="3 5" id="KW-0479">Metal-binding</keyword>
<reference evidence="8" key="1">
    <citation type="submission" date="2025-08" db="UniProtKB">
        <authorList>
            <consortium name="RefSeq"/>
        </authorList>
    </citation>
    <scope>IDENTIFICATION</scope>
</reference>